<comment type="caution">
    <text evidence="1">The sequence shown here is derived from an EMBL/GenBank/DDBJ whole genome shotgun (WGS) entry which is preliminary data.</text>
</comment>
<keyword evidence="2" id="KW-1185">Reference proteome</keyword>
<sequence>MPTSTITKKRIQYGHEIDVSSIHGQCIKLPTGRLHLNEPVLSITCRHVLAFNPH</sequence>
<dbReference type="EMBL" id="BPVZ01000038">
    <property type="protein sequence ID" value="GKV13459.1"/>
    <property type="molecule type" value="Genomic_DNA"/>
</dbReference>
<reference evidence="1 2" key="1">
    <citation type="journal article" date="2021" name="Commun. Biol.">
        <title>The genome of Shorea leprosula (Dipterocarpaceae) highlights the ecological relevance of drought in aseasonal tropical rainforests.</title>
        <authorList>
            <person name="Ng K.K.S."/>
            <person name="Kobayashi M.J."/>
            <person name="Fawcett J.A."/>
            <person name="Hatakeyama M."/>
            <person name="Paape T."/>
            <person name="Ng C.H."/>
            <person name="Ang C.C."/>
            <person name="Tnah L.H."/>
            <person name="Lee C.T."/>
            <person name="Nishiyama T."/>
            <person name="Sese J."/>
            <person name="O'Brien M.J."/>
            <person name="Copetti D."/>
            <person name="Mohd Noor M.I."/>
            <person name="Ong R.C."/>
            <person name="Putra M."/>
            <person name="Sireger I.Z."/>
            <person name="Indrioko S."/>
            <person name="Kosugi Y."/>
            <person name="Izuno A."/>
            <person name="Isagi Y."/>
            <person name="Lee S.L."/>
            <person name="Shimizu K.K."/>
        </authorList>
    </citation>
    <scope>NUCLEOTIDE SEQUENCE [LARGE SCALE GENOMIC DNA]</scope>
    <source>
        <strain evidence="1">214</strain>
    </source>
</reference>
<dbReference type="Proteomes" id="UP001054252">
    <property type="component" value="Unassembled WGS sequence"/>
</dbReference>
<proteinExistence type="predicted"/>
<evidence type="ECO:0000313" key="2">
    <source>
        <dbReference type="Proteomes" id="UP001054252"/>
    </source>
</evidence>
<protein>
    <submittedName>
        <fullName evidence="1">Uncharacterized protein</fullName>
    </submittedName>
</protein>
<gene>
    <name evidence="1" type="ORF">SLEP1_g24461</name>
</gene>
<accession>A0AAV5JG18</accession>
<organism evidence="1 2">
    <name type="scientific">Rubroshorea leprosula</name>
    <dbReference type="NCBI Taxonomy" id="152421"/>
    <lineage>
        <taxon>Eukaryota</taxon>
        <taxon>Viridiplantae</taxon>
        <taxon>Streptophyta</taxon>
        <taxon>Embryophyta</taxon>
        <taxon>Tracheophyta</taxon>
        <taxon>Spermatophyta</taxon>
        <taxon>Magnoliopsida</taxon>
        <taxon>eudicotyledons</taxon>
        <taxon>Gunneridae</taxon>
        <taxon>Pentapetalae</taxon>
        <taxon>rosids</taxon>
        <taxon>malvids</taxon>
        <taxon>Malvales</taxon>
        <taxon>Dipterocarpaceae</taxon>
        <taxon>Rubroshorea</taxon>
    </lineage>
</organism>
<evidence type="ECO:0000313" key="1">
    <source>
        <dbReference type="EMBL" id="GKV13459.1"/>
    </source>
</evidence>
<name>A0AAV5JG18_9ROSI</name>
<dbReference type="AlphaFoldDB" id="A0AAV5JG18"/>